<name>A0A1W1CIJ9_9ZZZZ</name>
<dbReference type="Gene3D" id="3.30.450.20">
    <property type="entry name" value="PAS domain"/>
    <property type="match status" value="1"/>
</dbReference>
<sequence>MEKLSDKFKKSEKPLLLDFIHSDEYSAISANIGTKLTRFEDDYDYVWDVFFIDLKGNILYTNEHESDLGTSLMTGPYKDTKFADTFRKTLKDQKIHFSDLERYGPSNNMITCFLTAPIINENGTP</sequence>
<dbReference type="EMBL" id="FPHF01000088">
    <property type="protein sequence ID" value="SFV65527.1"/>
    <property type="molecule type" value="Genomic_DNA"/>
</dbReference>
<gene>
    <name evidence="1" type="ORF">MNB_SM-4-1129</name>
</gene>
<evidence type="ECO:0000313" key="1">
    <source>
        <dbReference type="EMBL" id="SFV65527.1"/>
    </source>
</evidence>
<organism evidence="1">
    <name type="scientific">hydrothermal vent metagenome</name>
    <dbReference type="NCBI Taxonomy" id="652676"/>
    <lineage>
        <taxon>unclassified sequences</taxon>
        <taxon>metagenomes</taxon>
        <taxon>ecological metagenomes</taxon>
    </lineage>
</organism>
<reference evidence="1" key="1">
    <citation type="submission" date="2016-10" db="EMBL/GenBank/DDBJ databases">
        <authorList>
            <person name="de Groot N.N."/>
        </authorList>
    </citation>
    <scope>NUCLEOTIDE SEQUENCE</scope>
</reference>
<protein>
    <submittedName>
        <fullName evidence="1">Methyl-accepting chemotaxis protein</fullName>
    </submittedName>
</protein>
<proteinExistence type="predicted"/>
<accession>A0A1W1CIJ9</accession>
<dbReference type="CDD" id="cd18773">
    <property type="entry name" value="PDC1_HK_sensor"/>
    <property type="match status" value="1"/>
</dbReference>
<dbReference type="AlphaFoldDB" id="A0A1W1CIJ9"/>